<dbReference type="Proteomes" id="UP000294743">
    <property type="component" value="Unassembled WGS sequence"/>
</dbReference>
<evidence type="ECO:0008006" key="4">
    <source>
        <dbReference type="Google" id="ProtNLM"/>
    </source>
</evidence>
<dbReference type="RefSeq" id="WP_134168651.1">
    <property type="nucleotide sequence ID" value="NZ_SODD01000008.1"/>
</dbReference>
<organism evidence="2 3">
    <name type="scientific">Breznakia blatticola</name>
    <dbReference type="NCBI Taxonomy" id="1754012"/>
    <lineage>
        <taxon>Bacteria</taxon>
        <taxon>Bacillati</taxon>
        <taxon>Bacillota</taxon>
        <taxon>Erysipelotrichia</taxon>
        <taxon>Erysipelotrichales</taxon>
        <taxon>Erysipelotrichaceae</taxon>
        <taxon>Breznakia</taxon>
    </lineage>
</organism>
<dbReference type="OrthoDB" id="1640876at2"/>
<feature type="signal peptide" evidence="1">
    <location>
        <begin position="1"/>
        <end position="20"/>
    </location>
</feature>
<dbReference type="PROSITE" id="PS51257">
    <property type="entry name" value="PROKAR_LIPOPROTEIN"/>
    <property type="match status" value="1"/>
</dbReference>
<dbReference type="AlphaFoldDB" id="A0A4R8A2L7"/>
<evidence type="ECO:0000256" key="1">
    <source>
        <dbReference type="SAM" id="SignalP"/>
    </source>
</evidence>
<accession>A0A4R8A2L7</accession>
<evidence type="ECO:0000313" key="3">
    <source>
        <dbReference type="Proteomes" id="UP000294743"/>
    </source>
</evidence>
<reference evidence="2 3" key="1">
    <citation type="submission" date="2019-03" db="EMBL/GenBank/DDBJ databases">
        <title>Genomic Encyclopedia of Type Strains, Phase IV (KMG-IV): sequencing the most valuable type-strain genomes for metagenomic binning, comparative biology and taxonomic classification.</title>
        <authorList>
            <person name="Goeker M."/>
        </authorList>
    </citation>
    <scope>NUCLEOTIDE SEQUENCE [LARGE SCALE GENOMIC DNA]</scope>
    <source>
        <strain evidence="2 3">DSM 28867</strain>
    </source>
</reference>
<protein>
    <recommendedName>
        <fullName evidence="4">Lipoprotein</fullName>
    </recommendedName>
</protein>
<gene>
    <name evidence="2" type="ORF">EDD63_10846</name>
</gene>
<name>A0A4R8A2L7_9FIRM</name>
<keyword evidence="1" id="KW-0732">Signal</keyword>
<comment type="caution">
    <text evidence="2">The sequence shown here is derived from an EMBL/GenBank/DDBJ whole genome shotgun (WGS) entry which is preliminary data.</text>
</comment>
<proteinExistence type="predicted"/>
<keyword evidence="3" id="KW-1185">Reference proteome</keyword>
<feature type="chain" id="PRO_5038503921" description="Lipoprotein" evidence="1">
    <location>
        <begin position="21"/>
        <end position="212"/>
    </location>
</feature>
<sequence>MKKLGKLFLVAMLITLVACGGSKNDEVEVAKTQIKTNEVYEAPKNAFEYQVVTYNELTDALKSNDEEKIANLVAQNFAIDFFSLKNKESSEDVGGLTYIPEDRREEWKTFAMNYVYANYRFISDDYGKANLPVVSEAKVTNTTTEALSYTVTVPGNEAEGTTDTVETQDFDAYVVTISISYEDTSVKADELKSEATIYVINNNGRLEIIKLQ</sequence>
<dbReference type="EMBL" id="SODD01000008">
    <property type="protein sequence ID" value="TDW24692.1"/>
    <property type="molecule type" value="Genomic_DNA"/>
</dbReference>
<evidence type="ECO:0000313" key="2">
    <source>
        <dbReference type="EMBL" id="TDW24692.1"/>
    </source>
</evidence>